<dbReference type="HOGENOM" id="CLU_2049310_0_0_1"/>
<sequence length="120" mass="12485">MRAAFNLPILFAIFALAFGLDVRMLTPTITTAAPITTAGMPLCILKCSEAAAKEVGCVDVINNACVCNSQPFLNSSGLCIQTRCPELEGQAHQLLGTLCAGVPVTINLNFTTETAAPTGV</sequence>
<evidence type="ECO:0000313" key="8">
    <source>
        <dbReference type="Proteomes" id="UP000027195"/>
    </source>
</evidence>
<dbReference type="InterPro" id="IPR008427">
    <property type="entry name" value="Extracellular_membr_CFEM_dom"/>
</dbReference>
<dbReference type="GO" id="GO:0005576">
    <property type="term" value="C:extracellular region"/>
    <property type="evidence" value="ECO:0007669"/>
    <property type="project" value="UniProtKB-SubCell"/>
</dbReference>
<keyword evidence="2" id="KW-0964">Secreted</keyword>
<name>A0A067N7K5_BOTB1</name>
<feature type="chain" id="PRO_5001646317" description="CFEM domain-containing protein" evidence="5">
    <location>
        <begin position="20"/>
        <end position="120"/>
    </location>
</feature>
<reference evidence="8" key="1">
    <citation type="journal article" date="2014" name="Proc. Natl. Acad. Sci. U.S.A.">
        <title>Extensive sampling of basidiomycete genomes demonstrates inadequacy of the white-rot/brown-rot paradigm for wood decay fungi.</title>
        <authorList>
            <person name="Riley R."/>
            <person name="Salamov A.A."/>
            <person name="Brown D.W."/>
            <person name="Nagy L.G."/>
            <person name="Floudas D."/>
            <person name="Held B.W."/>
            <person name="Levasseur A."/>
            <person name="Lombard V."/>
            <person name="Morin E."/>
            <person name="Otillar R."/>
            <person name="Lindquist E.A."/>
            <person name="Sun H."/>
            <person name="LaButti K.M."/>
            <person name="Schmutz J."/>
            <person name="Jabbour D."/>
            <person name="Luo H."/>
            <person name="Baker S.E."/>
            <person name="Pisabarro A.G."/>
            <person name="Walton J.D."/>
            <person name="Blanchette R.A."/>
            <person name="Henrissat B."/>
            <person name="Martin F."/>
            <person name="Cullen D."/>
            <person name="Hibbett D.S."/>
            <person name="Grigoriev I.V."/>
        </authorList>
    </citation>
    <scope>NUCLEOTIDE SEQUENCE [LARGE SCALE GENOMIC DNA]</scope>
    <source>
        <strain evidence="8">FD-172 SS1</strain>
    </source>
</reference>
<evidence type="ECO:0000256" key="4">
    <source>
        <dbReference type="ARBA" id="ARBA00023157"/>
    </source>
</evidence>
<feature type="domain" description="CFEM" evidence="6">
    <location>
        <begin position="38"/>
        <end position="100"/>
    </location>
</feature>
<evidence type="ECO:0000313" key="7">
    <source>
        <dbReference type="EMBL" id="KDQ20117.1"/>
    </source>
</evidence>
<evidence type="ECO:0000256" key="3">
    <source>
        <dbReference type="ARBA" id="ARBA00022729"/>
    </source>
</evidence>
<evidence type="ECO:0000256" key="5">
    <source>
        <dbReference type="SAM" id="SignalP"/>
    </source>
</evidence>
<dbReference type="AlphaFoldDB" id="A0A067N7K5"/>
<dbReference type="EMBL" id="KL198018">
    <property type="protein sequence ID" value="KDQ20117.1"/>
    <property type="molecule type" value="Genomic_DNA"/>
</dbReference>
<keyword evidence="8" id="KW-1185">Reference proteome</keyword>
<dbReference type="Pfam" id="PF05730">
    <property type="entry name" value="CFEM"/>
    <property type="match status" value="1"/>
</dbReference>
<dbReference type="InParanoid" id="A0A067N7K5"/>
<comment type="subcellular location">
    <subcellularLocation>
        <location evidence="1">Secreted</location>
    </subcellularLocation>
</comment>
<dbReference type="OrthoDB" id="3065412at2759"/>
<dbReference type="Proteomes" id="UP000027195">
    <property type="component" value="Unassembled WGS sequence"/>
</dbReference>
<proteinExistence type="predicted"/>
<keyword evidence="3 5" id="KW-0732">Signal</keyword>
<evidence type="ECO:0000259" key="6">
    <source>
        <dbReference type="Pfam" id="PF05730"/>
    </source>
</evidence>
<feature type="signal peptide" evidence="5">
    <location>
        <begin position="1"/>
        <end position="19"/>
    </location>
</feature>
<organism evidence="7 8">
    <name type="scientific">Botryobasidium botryosum (strain FD-172 SS1)</name>
    <dbReference type="NCBI Taxonomy" id="930990"/>
    <lineage>
        <taxon>Eukaryota</taxon>
        <taxon>Fungi</taxon>
        <taxon>Dikarya</taxon>
        <taxon>Basidiomycota</taxon>
        <taxon>Agaricomycotina</taxon>
        <taxon>Agaricomycetes</taxon>
        <taxon>Cantharellales</taxon>
        <taxon>Botryobasidiaceae</taxon>
        <taxon>Botryobasidium</taxon>
    </lineage>
</organism>
<evidence type="ECO:0000256" key="1">
    <source>
        <dbReference type="ARBA" id="ARBA00004613"/>
    </source>
</evidence>
<keyword evidence="4" id="KW-1015">Disulfide bond</keyword>
<accession>A0A067N7K5</accession>
<protein>
    <recommendedName>
        <fullName evidence="6">CFEM domain-containing protein</fullName>
    </recommendedName>
</protein>
<gene>
    <name evidence="7" type="ORF">BOTBODRAFT_170132</name>
</gene>
<evidence type="ECO:0000256" key="2">
    <source>
        <dbReference type="ARBA" id="ARBA00022525"/>
    </source>
</evidence>